<dbReference type="PROSITE" id="PS50071">
    <property type="entry name" value="HOMEOBOX_2"/>
    <property type="match status" value="1"/>
</dbReference>
<evidence type="ECO:0000256" key="10">
    <source>
        <dbReference type="RuleBase" id="RU369038"/>
    </source>
</evidence>
<evidence type="ECO:0000313" key="15">
    <source>
        <dbReference type="Proteomes" id="UP001202328"/>
    </source>
</evidence>
<dbReference type="InterPro" id="IPR017970">
    <property type="entry name" value="Homeobox_CS"/>
</dbReference>
<feature type="region of interest" description="Disordered" evidence="12">
    <location>
        <begin position="206"/>
        <end position="282"/>
    </location>
</feature>
<evidence type="ECO:0000259" key="13">
    <source>
        <dbReference type="PROSITE" id="PS50071"/>
    </source>
</evidence>
<feature type="compositionally biased region" description="Low complexity" evidence="12">
    <location>
        <begin position="248"/>
        <end position="278"/>
    </location>
</feature>
<keyword evidence="3 8" id="KW-0238">DNA-binding</keyword>
<accession>A0AAD4XWP7</accession>
<keyword evidence="2 10" id="KW-0805">Transcription regulation</keyword>
<dbReference type="GO" id="GO:0005634">
    <property type="term" value="C:nucleus"/>
    <property type="evidence" value="ECO:0007669"/>
    <property type="project" value="UniProtKB-SubCell"/>
</dbReference>
<dbReference type="InterPro" id="IPR001356">
    <property type="entry name" value="HD"/>
</dbReference>
<comment type="caution">
    <text evidence="14">The sequence shown here is derived from an EMBL/GenBank/DDBJ whole genome shotgun (WGS) entry which is preliminary data.</text>
</comment>
<evidence type="ECO:0000256" key="11">
    <source>
        <dbReference type="SAM" id="Coils"/>
    </source>
</evidence>
<dbReference type="InterPro" id="IPR009057">
    <property type="entry name" value="Homeodomain-like_sf"/>
</dbReference>
<sequence>MGSCNGMAFFPSSFMVQNSSHHGQEDHHHPPTSFNSVLPSSFTSLQPVDFHGTGVASLPGKKTSSMAFTGFDVCDHHQENNNNGEEDYSDDGSQMGEKKRRLNMEQVKTLEKNFELGNKLEPERKMQLARALGLQPRQIAIWFQNRRARWKTKTLEKDYDILKRQFDAVKADNEALQSQNKKLRDEILALKSKEIPTHEYIINLNKETDQQGCSSSSNRSDNSSEINLDLSRRSTTTSSAIDSPTTLSSSHRQQMISSSTTRPTTITTLFPSSSSSSSRPNQIQVAQQILHHQNSQLYHQKSTSVDNALVPPQHQEESLINNIFCGIDDQPNFWPWQEQQQFHN</sequence>
<keyword evidence="15" id="KW-1185">Reference proteome</keyword>
<reference evidence="14" key="1">
    <citation type="submission" date="2022-04" db="EMBL/GenBank/DDBJ databases">
        <title>A functionally conserved STORR gene fusion in Papaver species that diverged 16.8 million years ago.</title>
        <authorList>
            <person name="Catania T."/>
        </authorList>
    </citation>
    <scope>NUCLEOTIDE SEQUENCE</scope>
    <source>
        <strain evidence="14">S-188037</strain>
    </source>
</reference>
<evidence type="ECO:0000256" key="3">
    <source>
        <dbReference type="ARBA" id="ARBA00023125"/>
    </source>
</evidence>
<dbReference type="GO" id="GO:0000981">
    <property type="term" value="F:DNA-binding transcription factor activity, RNA polymerase II-specific"/>
    <property type="evidence" value="ECO:0007669"/>
    <property type="project" value="UniProtKB-UniRule"/>
</dbReference>
<evidence type="ECO:0000256" key="1">
    <source>
        <dbReference type="ARBA" id="ARBA00004123"/>
    </source>
</evidence>
<evidence type="ECO:0000256" key="8">
    <source>
        <dbReference type="PROSITE-ProRule" id="PRU00108"/>
    </source>
</evidence>
<dbReference type="Pfam" id="PF00046">
    <property type="entry name" value="Homeodomain"/>
    <property type="match status" value="1"/>
</dbReference>
<comment type="subcellular location">
    <subcellularLocation>
        <location evidence="1 8 9">Nucleus</location>
    </subcellularLocation>
</comment>
<dbReference type="PANTHER" id="PTHR24326:SF176">
    <property type="entry name" value="HOMEOBOX-LEUCINE ZIPPER PROTEIN ATHB-13"/>
    <property type="match status" value="1"/>
</dbReference>
<keyword evidence="6 8" id="KW-0539">Nucleus</keyword>
<name>A0AAD4XWP7_9MAGN</name>
<feature type="DNA-binding region" description="Homeobox" evidence="8">
    <location>
        <begin position="95"/>
        <end position="154"/>
    </location>
</feature>
<dbReference type="EMBL" id="JAJJMB010000061">
    <property type="protein sequence ID" value="KAI3963430.1"/>
    <property type="molecule type" value="Genomic_DNA"/>
</dbReference>
<evidence type="ECO:0000256" key="2">
    <source>
        <dbReference type="ARBA" id="ARBA00023015"/>
    </source>
</evidence>
<evidence type="ECO:0000256" key="9">
    <source>
        <dbReference type="RuleBase" id="RU000682"/>
    </source>
</evidence>
<comment type="similarity">
    <text evidence="7 10">Belongs to the HD-ZIP homeobox family. Class I subfamily.</text>
</comment>
<dbReference type="Pfam" id="PF02183">
    <property type="entry name" value="HALZ"/>
    <property type="match status" value="1"/>
</dbReference>
<protein>
    <recommendedName>
        <fullName evidence="10">Homeobox-leucine zipper protein</fullName>
    </recommendedName>
    <alternativeName>
        <fullName evidence="10">HD-ZIP protein</fullName>
    </alternativeName>
    <alternativeName>
        <fullName evidence="10">Homeodomain transcription factor</fullName>
    </alternativeName>
</protein>
<feature type="coiled-coil region" evidence="11">
    <location>
        <begin position="159"/>
        <end position="193"/>
    </location>
</feature>
<proteinExistence type="inferred from homology"/>
<feature type="compositionally biased region" description="Low complexity" evidence="12">
    <location>
        <begin position="214"/>
        <end position="224"/>
    </location>
</feature>
<gene>
    <name evidence="14" type="ORF">MKW98_022852</name>
</gene>
<dbReference type="InterPro" id="IPR003106">
    <property type="entry name" value="Leu_zip_homeo"/>
</dbReference>
<evidence type="ECO:0000256" key="7">
    <source>
        <dbReference type="ARBA" id="ARBA00025748"/>
    </source>
</evidence>
<dbReference type="CDD" id="cd00086">
    <property type="entry name" value="homeodomain"/>
    <property type="match status" value="1"/>
</dbReference>
<evidence type="ECO:0000256" key="5">
    <source>
        <dbReference type="ARBA" id="ARBA00023163"/>
    </source>
</evidence>
<dbReference type="GO" id="GO:0043565">
    <property type="term" value="F:sequence-specific DNA binding"/>
    <property type="evidence" value="ECO:0007669"/>
    <property type="project" value="InterPro"/>
</dbReference>
<dbReference type="InterPro" id="IPR045224">
    <property type="entry name" value="HDZip_class_I_plant"/>
</dbReference>
<keyword evidence="4 8" id="KW-0371">Homeobox</keyword>
<dbReference type="SMART" id="SM00389">
    <property type="entry name" value="HOX"/>
    <property type="match status" value="1"/>
</dbReference>
<evidence type="ECO:0000256" key="12">
    <source>
        <dbReference type="SAM" id="MobiDB-lite"/>
    </source>
</evidence>
<comment type="function">
    <text evidence="10">Transcription factor.</text>
</comment>
<dbReference type="Proteomes" id="UP001202328">
    <property type="component" value="Unassembled WGS sequence"/>
</dbReference>
<dbReference type="AlphaFoldDB" id="A0AAD4XWP7"/>
<keyword evidence="5 10" id="KW-0804">Transcription</keyword>
<dbReference type="InterPro" id="IPR000047">
    <property type="entry name" value="HTH_motif"/>
</dbReference>
<dbReference type="FunFam" id="1.10.10.60:FF:000200">
    <property type="entry name" value="Homeobox-leucine zipper protein ATHB-13"/>
    <property type="match status" value="1"/>
</dbReference>
<feature type="domain" description="Homeobox" evidence="13">
    <location>
        <begin position="93"/>
        <end position="153"/>
    </location>
</feature>
<dbReference type="SUPFAM" id="SSF46689">
    <property type="entry name" value="Homeodomain-like"/>
    <property type="match status" value="1"/>
</dbReference>
<dbReference type="PROSITE" id="PS00027">
    <property type="entry name" value="HOMEOBOX_1"/>
    <property type="match status" value="1"/>
</dbReference>
<evidence type="ECO:0000256" key="6">
    <source>
        <dbReference type="ARBA" id="ARBA00023242"/>
    </source>
</evidence>
<dbReference type="PANTHER" id="PTHR24326">
    <property type="entry name" value="HOMEOBOX-LEUCINE ZIPPER PROTEIN"/>
    <property type="match status" value="1"/>
</dbReference>
<dbReference type="PRINTS" id="PR00031">
    <property type="entry name" value="HTHREPRESSR"/>
</dbReference>
<feature type="region of interest" description="Disordered" evidence="12">
    <location>
        <begin position="77"/>
        <end position="97"/>
    </location>
</feature>
<evidence type="ECO:0000313" key="14">
    <source>
        <dbReference type="EMBL" id="KAI3963430.1"/>
    </source>
</evidence>
<evidence type="ECO:0000256" key="4">
    <source>
        <dbReference type="ARBA" id="ARBA00023155"/>
    </source>
</evidence>
<dbReference type="Gene3D" id="1.10.10.60">
    <property type="entry name" value="Homeodomain-like"/>
    <property type="match status" value="1"/>
</dbReference>
<dbReference type="GO" id="GO:0045893">
    <property type="term" value="P:positive regulation of DNA-templated transcription"/>
    <property type="evidence" value="ECO:0007669"/>
    <property type="project" value="TreeGrafter"/>
</dbReference>
<keyword evidence="11" id="KW-0175">Coiled coil</keyword>
<organism evidence="14 15">
    <name type="scientific">Papaver atlanticum</name>
    <dbReference type="NCBI Taxonomy" id="357466"/>
    <lineage>
        <taxon>Eukaryota</taxon>
        <taxon>Viridiplantae</taxon>
        <taxon>Streptophyta</taxon>
        <taxon>Embryophyta</taxon>
        <taxon>Tracheophyta</taxon>
        <taxon>Spermatophyta</taxon>
        <taxon>Magnoliopsida</taxon>
        <taxon>Ranunculales</taxon>
        <taxon>Papaveraceae</taxon>
        <taxon>Papaveroideae</taxon>
        <taxon>Papaver</taxon>
    </lineage>
</organism>